<protein>
    <recommendedName>
        <fullName evidence="8">Putative manganese efflux pump MntP</fullName>
    </recommendedName>
</protein>
<gene>
    <name evidence="8" type="primary">mntP</name>
    <name evidence="9" type="ORF">COY52_11360</name>
</gene>
<feature type="transmembrane region" description="Helical" evidence="8">
    <location>
        <begin position="64"/>
        <end position="82"/>
    </location>
</feature>
<dbReference type="InterPro" id="IPR022929">
    <property type="entry name" value="Put_MntP"/>
</dbReference>
<keyword evidence="7 8" id="KW-0464">Manganese</keyword>
<evidence type="ECO:0000256" key="5">
    <source>
        <dbReference type="ARBA" id="ARBA00023065"/>
    </source>
</evidence>
<evidence type="ECO:0000256" key="1">
    <source>
        <dbReference type="ARBA" id="ARBA00022448"/>
    </source>
</evidence>
<evidence type="ECO:0000256" key="3">
    <source>
        <dbReference type="ARBA" id="ARBA00022692"/>
    </source>
</evidence>
<keyword evidence="1 8" id="KW-0813">Transport</keyword>
<evidence type="ECO:0000313" key="9">
    <source>
        <dbReference type="EMBL" id="PIZ14710.1"/>
    </source>
</evidence>
<keyword evidence="6 8" id="KW-0472">Membrane</keyword>
<keyword evidence="2 8" id="KW-1003">Cell membrane</keyword>
<keyword evidence="3 8" id="KW-0812">Transmembrane</keyword>
<comment type="subcellular location">
    <subcellularLocation>
        <location evidence="8">Cell membrane</location>
        <topology evidence="8">Multi-pass membrane protein</topology>
    </subcellularLocation>
</comment>
<feature type="transmembrane region" description="Helical" evidence="8">
    <location>
        <begin position="103"/>
        <end position="123"/>
    </location>
</feature>
<feature type="transmembrane region" description="Helical" evidence="8">
    <location>
        <begin position="129"/>
        <end position="150"/>
    </location>
</feature>
<dbReference type="GO" id="GO:0005886">
    <property type="term" value="C:plasma membrane"/>
    <property type="evidence" value="ECO:0007669"/>
    <property type="project" value="UniProtKB-SubCell"/>
</dbReference>
<evidence type="ECO:0000256" key="4">
    <source>
        <dbReference type="ARBA" id="ARBA00022989"/>
    </source>
</evidence>
<name>A0A2M7S578_9BACT</name>
<dbReference type="GO" id="GO:0005384">
    <property type="term" value="F:manganese ion transmembrane transporter activity"/>
    <property type="evidence" value="ECO:0007669"/>
    <property type="project" value="UniProtKB-UniRule"/>
</dbReference>
<comment type="caution">
    <text evidence="9">The sequence shown here is derived from an EMBL/GenBank/DDBJ whole genome shotgun (WGS) entry which is preliminary data.</text>
</comment>
<comment type="function">
    <text evidence="8">Probably functions as a manganese efflux pump.</text>
</comment>
<proteinExistence type="inferred from homology"/>
<dbReference type="PANTHER" id="PTHR35529">
    <property type="entry name" value="MANGANESE EFFLUX PUMP MNTP-RELATED"/>
    <property type="match status" value="1"/>
</dbReference>
<feature type="transmembrane region" description="Helical" evidence="8">
    <location>
        <begin position="39"/>
        <end position="58"/>
    </location>
</feature>
<comment type="similarity">
    <text evidence="8">Belongs to the MntP (TC 9.B.29) family.</text>
</comment>
<evidence type="ECO:0000256" key="8">
    <source>
        <dbReference type="HAMAP-Rule" id="MF_01521"/>
    </source>
</evidence>
<evidence type="ECO:0000256" key="2">
    <source>
        <dbReference type="ARBA" id="ARBA00022475"/>
    </source>
</evidence>
<evidence type="ECO:0000313" key="10">
    <source>
        <dbReference type="Proteomes" id="UP000229307"/>
    </source>
</evidence>
<organism evidence="9 10">
    <name type="scientific">Candidatus Desantisbacteria bacterium CG_4_10_14_0_8_um_filter_48_22</name>
    <dbReference type="NCBI Taxonomy" id="1974543"/>
    <lineage>
        <taxon>Bacteria</taxon>
        <taxon>Candidatus Desantisiibacteriota</taxon>
    </lineage>
</organism>
<keyword evidence="5 8" id="KW-0406">Ion transport</keyword>
<dbReference type="EMBL" id="PFMR01000313">
    <property type="protein sequence ID" value="PIZ14710.1"/>
    <property type="molecule type" value="Genomic_DNA"/>
</dbReference>
<dbReference type="AlphaFoldDB" id="A0A2M7S578"/>
<sequence length="183" mass="19416">MQYITILVIALGLAMDALAVSISSGIAIKDLKTGDALKIAGFFGGFQAFMPILGWLAGRGLKNFITGFDHWIGFGLLVFVGVRMMLESGKQEEQKHSPRETHVLLVLAVATSIDALAVGLSISFLHMPIVVSALIIGVVTFLICLAGVFAGKKLGQVFAKRFEVAGGLILIAIGVKILAEHLL</sequence>
<keyword evidence="4 8" id="KW-1133">Transmembrane helix</keyword>
<reference evidence="10" key="1">
    <citation type="submission" date="2017-09" db="EMBL/GenBank/DDBJ databases">
        <title>Depth-based differentiation of microbial function through sediment-hosted aquifers and enrichment of novel symbionts in the deep terrestrial subsurface.</title>
        <authorList>
            <person name="Probst A.J."/>
            <person name="Ladd B."/>
            <person name="Jarett J.K."/>
            <person name="Geller-Mcgrath D.E."/>
            <person name="Sieber C.M.K."/>
            <person name="Emerson J.B."/>
            <person name="Anantharaman K."/>
            <person name="Thomas B.C."/>
            <person name="Malmstrom R."/>
            <person name="Stieglmeier M."/>
            <person name="Klingl A."/>
            <person name="Woyke T."/>
            <person name="Ryan C.M."/>
            <person name="Banfield J.F."/>
        </authorList>
    </citation>
    <scope>NUCLEOTIDE SEQUENCE [LARGE SCALE GENOMIC DNA]</scope>
</reference>
<evidence type="ECO:0000256" key="6">
    <source>
        <dbReference type="ARBA" id="ARBA00023136"/>
    </source>
</evidence>
<evidence type="ECO:0000256" key="7">
    <source>
        <dbReference type="ARBA" id="ARBA00023211"/>
    </source>
</evidence>
<dbReference type="PANTHER" id="PTHR35529:SF1">
    <property type="entry name" value="MANGANESE EFFLUX PUMP MNTP-RELATED"/>
    <property type="match status" value="1"/>
</dbReference>
<dbReference type="InterPro" id="IPR003810">
    <property type="entry name" value="Mntp/YtaF"/>
</dbReference>
<accession>A0A2M7S578</accession>
<dbReference type="HAMAP" id="MF_01521">
    <property type="entry name" value="MntP_pump"/>
    <property type="match status" value="1"/>
</dbReference>
<feature type="transmembrane region" description="Helical" evidence="8">
    <location>
        <begin position="6"/>
        <end position="27"/>
    </location>
</feature>
<dbReference type="Pfam" id="PF02659">
    <property type="entry name" value="Mntp"/>
    <property type="match status" value="1"/>
</dbReference>
<dbReference type="Proteomes" id="UP000229307">
    <property type="component" value="Unassembled WGS sequence"/>
</dbReference>